<keyword evidence="1" id="KW-0175">Coiled coil</keyword>
<dbReference type="AlphaFoldDB" id="A0A9P0JHH6"/>
<dbReference type="Pfam" id="PF12018">
    <property type="entry name" value="FAP206"/>
    <property type="match status" value="1"/>
</dbReference>
<accession>A0A9P0JHH6</accession>
<feature type="coiled-coil region" evidence="1">
    <location>
        <begin position="54"/>
        <end position="81"/>
    </location>
</feature>
<keyword evidence="3" id="KW-1185">Reference proteome</keyword>
<evidence type="ECO:0000313" key="2">
    <source>
        <dbReference type="EMBL" id="CAH1738363.1"/>
    </source>
</evidence>
<protein>
    <submittedName>
        <fullName evidence="2">Uncharacterized protein</fullName>
    </submittedName>
</protein>
<dbReference type="InterPro" id="IPR021897">
    <property type="entry name" value="FAP206"/>
</dbReference>
<reference evidence="2" key="2">
    <citation type="submission" date="2022-10" db="EMBL/GenBank/DDBJ databases">
        <authorList>
            <consortium name="ENA_rothamsted_submissions"/>
            <consortium name="culmorum"/>
            <person name="King R."/>
        </authorList>
    </citation>
    <scope>NUCLEOTIDE SEQUENCE</scope>
</reference>
<name>A0A9P0JHH6_APHGO</name>
<organism evidence="2 3">
    <name type="scientific">Aphis gossypii</name>
    <name type="common">Cotton aphid</name>
    <dbReference type="NCBI Taxonomy" id="80765"/>
    <lineage>
        <taxon>Eukaryota</taxon>
        <taxon>Metazoa</taxon>
        <taxon>Ecdysozoa</taxon>
        <taxon>Arthropoda</taxon>
        <taxon>Hexapoda</taxon>
        <taxon>Insecta</taxon>
        <taxon>Pterygota</taxon>
        <taxon>Neoptera</taxon>
        <taxon>Paraneoptera</taxon>
        <taxon>Hemiptera</taxon>
        <taxon>Sternorrhyncha</taxon>
        <taxon>Aphidomorpha</taxon>
        <taxon>Aphidoidea</taxon>
        <taxon>Aphididae</taxon>
        <taxon>Aphidini</taxon>
        <taxon>Aphis</taxon>
        <taxon>Aphis</taxon>
    </lineage>
</organism>
<evidence type="ECO:0000256" key="1">
    <source>
        <dbReference type="SAM" id="Coils"/>
    </source>
</evidence>
<dbReference type="EMBL" id="OU899037">
    <property type="protein sequence ID" value="CAH1738363.1"/>
    <property type="molecule type" value="Genomic_DNA"/>
</dbReference>
<proteinExistence type="predicted"/>
<dbReference type="Proteomes" id="UP001154329">
    <property type="component" value="Chromosome 4"/>
</dbReference>
<reference evidence="2" key="1">
    <citation type="submission" date="2022-02" db="EMBL/GenBank/DDBJ databases">
        <authorList>
            <person name="King R."/>
        </authorList>
    </citation>
    <scope>NUCLEOTIDE SEQUENCE</scope>
</reference>
<sequence>MRDNFKKVTMITSWIFQYYKVYNDILAPIFVIRINLAAVTLKKLNDNKTALVFYLQYQKNLETIKNDLNKLKIELHALLNKFNITLKKIKNIKYTNDFDDDTICVELRNLSIIWSDIRGIMNYLSITCNLIYTMKQMTNELINISEDFDSTLIMNTTPTNNEEMYTIIETYPLNPMCEWHPPTASADNERNFFVNF</sequence>
<evidence type="ECO:0000313" key="3">
    <source>
        <dbReference type="Proteomes" id="UP001154329"/>
    </source>
</evidence>
<gene>
    <name evidence="2" type="ORF">APHIGO_LOCUS11719</name>
</gene>